<gene>
    <name evidence="1" type="ORF">DVH24_000931</name>
</gene>
<proteinExistence type="predicted"/>
<evidence type="ECO:0000313" key="2">
    <source>
        <dbReference type="Proteomes" id="UP000290289"/>
    </source>
</evidence>
<accession>A0A498K007</accession>
<sequence>MSFLPPLGGLSSAARKVLRLFYLAC</sequence>
<dbReference type="AlphaFoldDB" id="A0A498K007"/>
<dbReference type="EMBL" id="RDQH01000330">
    <property type="protein sequence ID" value="RXI00697.1"/>
    <property type="molecule type" value="Genomic_DNA"/>
</dbReference>
<comment type="caution">
    <text evidence="1">The sequence shown here is derived from an EMBL/GenBank/DDBJ whole genome shotgun (WGS) entry which is preliminary data.</text>
</comment>
<keyword evidence="2" id="KW-1185">Reference proteome</keyword>
<protein>
    <submittedName>
        <fullName evidence="1">Uncharacterized protein</fullName>
    </submittedName>
</protein>
<evidence type="ECO:0000313" key="1">
    <source>
        <dbReference type="EMBL" id="RXI00697.1"/>
    </source>
</evidence>
<reference evidence="1 2" key="1">
    <citation type="submission" date="2018-10" db="EMBL/GenBank/DDBJ databases">
        <title>A high-quality apple genome assembly.</title>
        <authorList>
            <person name="Hu J."/>
        </authorList>
    </citation>
    <scope>NUCLEOTIDE SEQUENCE [LARGE SCALE GENOMIC DNA]</scope>
    <source>
        <strain evidence="2">cv. HFTH1</strain>
        <tissue evidence="1">Young leaf</tissue>
    </source>
</reference>
<organism evidence="1 2">
    <name type="scientific">Malus domestica</name>
    <name type="common">Apple</name>
    <name type="synonym">Pyrus malus</name>
    <dbReference type="NCBI Taxonomy" id="3750"/>
    <lineage>
        <taxon>Eukaryota</taxon>
        <taxon>Viridiplantae</taxon>
        <taxon>Streptophyta</taxon>
        <taxon>Embryophyta</taxon>
        <taxon>Tracheophyta</taxon>
        <taxon>Spermatophyta</taxon>
        <taxon>Magnoliopsida</taxon>
        <taxon>eudicotyledons</taxon>
        <taxon>Gunneridae</taxon>
        <taxon>Pentapetalae</taxon>
        <taxon>rosids</taxon>
        <taxon>fabids</taxon>
        <taxon>Rosales</taxon>
        <taxon>Rosaceae</taxon>
        <taxon>Amygdaloideae</taxon>
        <taxon>Maleae</taxon>
        <taxon>Malus</taxon>
    </lineage>
</organism>
<dbReference type="Proteomes" id="UP000290289">
    <property type="component" value="Chromosome 4"/>
</dbReference>
<name>A0A498K007_MALDO</name>